<dbReference type="Pfam" id="PF00753">
    <property type="entry name" value="Lactamase_B"/>
    <property type="match status" value="1"/>
</dbReference>
<name>A0A1F6VB33_9PROT</name>
<dbReference type="Pfam" id="PF00581">
    <property type="entry name" value="Rhodanese"/>
    <property type="match status" value="1"/>
</dbReference>
<dbReference type="GO" id="GO:0016740">
    <property type="term" value="F:transferase activity"/>
    <property type="evidence" value="ECO:0007669"/>
    <property type="project" value="UniProtKB-KW"/>
</dbReference>
<dbReference type="GO" id="GO:0050313">
    <property type="term" value="F:sulfur dioxygenase activity"/>
    <property type="evidence" value="ECO:0007669"/>
    <property type="project" value="InterPro"/>
</dbReference>
<accession>A0A1F6VB33</accession>
<dbReference type="PANTHER" id="PTHR43084">
    <property type="entry name" value="PERSULFIDE DIOXYGENASE ETHE1"/>
    <property type="match status" value="1"/>
</dbReference>
<dbReference type="GO" id="GO:0046872">
    <property type="term" value="F:metal ion binding"/>
    <property type="evidence" value="ECO:0007669"/>
    <property type="project" value="UniProtKB-KW"/>
</dbReference>
<dbReference type="PROSITE" id="PS50206">
    <property type="entry name" value="RHODANESE_3"/>
    <property type="match status" value="1"/>
</dbReference>
<dbReference type="SMART" id="SM00450">
    <property type="entry name" value="RHOD"/>
    <property type="match status" value="1"/>
</dbReference>
<dbReference type="GO" id="GO:0006749">
    <property type="term" value="P:glutathione metabolic process"/>
    <property type="evidence" value="ECO:0007669"/>
    <property type="project" value="InterPro"/>
</dbReference>
<dbReference type="InterPro" id="IPR044528">
    <property type="entry name" value="POD-like_MBL-fold"/>
</dbReference>
<keyword evidence="1" id="KW-0479">Metal-binding</keyword>
<keyword evidence="3" id="KW-0808">Transferase</keyword>
<dbReference type="AlphaFoldDB" id="A0A1F6VB33"/>
<dbReference type="Proteomes" id="UP000179076">
    <property type="component" value="Unassembled WGS sequence"/>
</dbReference>
<reference evidence="3 4" key="1">
    <citation type="journal article" date="2016" name="Nat. Commun.">
        <title>Thousands of microbial genomes shed light on interconnected biogeochemical processes in an aquifer system.</title>
        <authorList>
            <person name="Anantharaman K."/>
            <person name="Brown C.T."/>
            <person name="Hug L.A."/>
            <person name="Sharon I."/>
            <person name="Castelle C.J."/>
            <person name="Probst A.J."/>
            <person name="Thomas B.C."/>
            <person name="Singh A."/>
            <person name="Wilkins M.J."/>
            <person name="Karaoz U."/>
            <person name="Brodie E.L."/>
            <person name="Williams K.H."/>
            <person name="Hubbard S.S."/>
            <person name="Banfield J.F."/>
        </authorList>
    </citation>
    <scope>NUCLEOTIDE SEQUENCE [LARGE SCALE GENOMIC DNA]</scope>
</reference>
<gene>
    <name evidence="3" type="ORF">A2W18_02440</name>
</gene>
<dbReference type="PANTHER" id="PTHR43084:SF1">
    <property type="entry name" value="PERSULFIDE DIOXYGENASE ETHE1, MITOCHONDRIAL"/>
    <property type="match status" value="1"/>
</dbReference>
<dbReference type="CDD" id="cd07724">
    <property type="entry name" value="POD-like_MBL-fold"/>
    <property type="match status" value="1"/>
</dbReference>
<dbReference type="InterPro" id="IPR051682">
    <property type="entry name" value="Mito_Persulfide_Diox"/>
</dbReference>
<dbReference type="InterPro" id="IPR036866">
    <property type="entry name" value="RibonucZ/Hydroxyglut_hydro"/>
</dbReference>
<dbReference type="GO" id="GO:0070813">
    <property type="term" value="P:hydrogen sulfide metabolic process"/>
    <property type="evidence" value="ECO:0007669"/>
    <property type="project" value="TreeGrafter"/>
</dbReference>
<comment type="caution">
    <text evidence="3">The sequence shown here is derived from an EMBL/GenBank/DDBJ whole genome shotgun (WGS) entry which is preliminary data.</text>
</comment>
<evidence type="ECO:0000313" key="3">
    <source>
        <dbReference type="EMBL" id="OGI66873.1"/>
    </source>
</evidence>
<dbReference type="SUPFAM" id="SSF56281">
    <property type="entry name" value="Metallo-hydrolase/oxidoreductase"/>
    <property type="match status" value="1"/>
</dbReference>
<evidence type="ECO:0000256" key="1">
    <source>
        <dbReference type="ARBA" id="ARBA00022723"/>
    </source>
</evidence>
<dbReference type="SMART" id="SM00849">
    <property type="entry name" value="Lactamase_B"/>
    <property type="match status" value="1"/>
</dbReference>
<organism evidence="3 4">
    <name type="scientific">Candidatus Muproteobacteria bacterium RBG_16_60_9</name>
    <dbReference type="NCBI Taxonomy" id="1817755"/>
    <lineage>
        <taxon>Bacteria</taxon>
        <taxon>Pseudomonadati</taxon>
        <taxon>Pseudomonadota</taxon>
        <taxon>Candidatus Muproteobacteria</taxon>
    </lineage>
</organism>
<sequence>MLIRELNRGKCKSYLVACERTRRAALIDPLRDRVDRYLALLAYYRYELIYAIDTHTHADHRTALFELRALTDAKSAMHRAAPAPSVDVHVSDGEVLELGDVALRVLATPGHTPDGMCLHATGYVWTGDTLLIHGTGRSDFAGGDAGAQYDGITQKLFTLPPETIVLPAHDYRGNSTSTIGEERLHNPRLAGKSRAQYIEIMASLGFALPDKIQEVLQPNQTALDDDAIAYPNIARLNEVRQLEPRTVVTLLAGPEPPLLLDVRETPEYDGELGHIGGSRLVPLKELAMRVGELEEWKQRRIIAVCRAGVRSTTAAAILTSLGFEQALNMKGGMLAWNDLGLPVQR</sequence>
<dbReference type="InterPro" id="IPR036873">
    <property type="entry name" value="Rhodanese-like_dom_sf"/>
</dbReference>
<feature type="domain" description="Rhodanese" evidence="2">
    <location>
        <begin position="253"/>
        <end position="345"/>
    </location>
</feature>
<dbReference type="CDD" id="cd00158">
    <property type="entry name" value="RHOD"/>
    <property type="match status" value="1"/>
</dbReference>
<proteinExistence type="predicted"/>
<dbReference type="SUPFAM" id="SSF52821">
    <property type="entry name" value="Rhodanese/Cell cycle control phosphatase"/>
    <property type="match status" value="1"/>
</dbReference>
<dbReference type="Gene3D" id="3.60.15.10">
    <property type="entry name" value="Ribonuclease Z/Hydroxyacylglutathione hydrolase-like"/>
    <property type="match status" value="1"/>
</dbReference>
<dbReference type="Gene3D" id="3.40.250.10">
    <property type="entry name" value="Rhodanese-like domain"/>
    <property type="match status" value="1"/>
</dbReference>
<dbReference type="InterPro" id="IPR001279">
    <property type="entry name" value="Metallo-B-lactamas"/>
</dbReference>
<evidence type="ECO:0000313" key="4">
    <source>
        <dbReference type="Proteomes" id="UP000179076"/>
    </source>
</evidence>
<dbReference type="EMBL" id="MFSP01000075">
    <property type="protein sequence ID" value="OGI66873.1"/>
    <property type="molecule type" value="Genomic_DNA"/>
</dbReference>
<dbReference type="InterPro" id="IPR001763">
    <property type="entry name" value="Rhodanese-like_dom"/>
</dbReference>
<evidence type="ECO:0000259" key="2">
    <source>
        <dbReference type="PROSITE" id="PS50206"/>
    </source>
</evidence>
<protein>
    <submittedName>
        <fullName evidence="3">Sulfurtransferase</fullName>
    </submittedName>
</protein>